<protein>
    <submittedName>
        <fullName evidence="8">Retrovirus-related Pol polyprotein from transposon</fullName>
    </submittedName>
</protein>
<proteinExistence type="predicted"/>
<dbReference type="AlphaFoldDB" id="A0A0V0YZ59"/>
<evidence type="ECO:0000259" key="7">
    <source>
        <dbReference type="Pfam" id="PF17917"/>
    </source>
</evidence>
<comment type="caution">
    <text evidence="8">The sequence shown here is derived from an EMBL/GenBank/DDBJ whole genome shotgun (WGS) entry which is preliminary data.</text>
</comment>
<dbReference type="OrthoDB" id="427924at2759"/>
<evidence type="ECO:0000256" key="2">
    <source>
        <dbReference type="ARBA" id="ARBA00022695"/>
    </source>
</evidence>
<dbReference type="Proteomes" id="UP000054783">
    <property type="component" value="Unassembled WGS sequence"/>
</dbReference>
<evidence type="ECO:0000313" key="9">
    <source>
        <dbReference type="Proteomes" id="UP000054783"/>
    </source>
</evidence>
<feature type="non-terminal residue" evidence="8">
    <location>
        <position position="1"/>
    </location>
</feature>
<dbReference type="PANTHER" id="PTHR37984:SF5">
    <property type="entry name" value="PROTEIN NYNRIN-LIKE"/>
    <property type="match status" value="1"/>
</dbReference>
<dbReference type="GO" id="GO:0004519">
    <property type="term" value="F:endonuclease activity"/>
    <property type="evidence" value="ECO:0007669"/>
    <property type="project" value="UniProtKB-KW"/>
</dbReference>
<organism evidence="8 9">
    <name type="scientific">Trichinella patagoniensis</name>
    <dbReference type="NCBI Taxonomy" id="990121"/>
    <lineage>
        <taxon>Eukaryota</taxon>
        <taxon>Metazoa</taxon>
        <taxon>Ecdysozoa</taxon>
        <taxon>Nematoda</taxon>
        <taxon>Enoplea</taxon>
        <taxon>Dorylaimia</taxon>
        <taxon>Trichinellida</taxon>
        <taxon>Trichinellidae</taxon>
        <taxon>Trichinella</taxon>
    </lineage>
</organism>
<evidence type="ECO:0000313" key="8">
    <source>
        <dbReference type="EMBL" id="KRY05572.1"/>
    </source>
</evidence>
<dbReference type="SUPFAM" id="SSF56672">
    <property type="entry name" value="DNA/RNA polymerases"/>
    <property type="match status" value="1"/>
</dbReference>
<accession>A0A0V0YZ59</accession>
<feature type="domain" description="Reverse transcriptase RNase H-like" evidence="7">
    <location>
        <begin position="1"/>
        <end position="65"/>
    </location>
</feature>
<evidence type="ECO:0000256" key="1">
    <source>
        <dbReference type="ARBA" id="ARBA00022679"/>
    </source>
</evidence>
<keyword evidence="1" id="KW-0808">Transferase</keyword>
<name>A0A0V0YZ59_9BILA</name>
<dbReference type="InterPro" id="IPR050951">
    <property type="entry name" value="Retrovirus_Pol_polyprotein"/>
</dbReference>
<dbReference type="InterPro" id="IPR041373">
    <property type="entry name" value="RT_RNaseH"/>
</dbReference>
<evidence type="ECO:0000256" key="6">
    <source>
        <dbReference type="ARBA" id="ARBA00022918"/>
    </source>
</evidence>
<keyword evidence="9" id="KW-1185">Reference proteome</keyword>
<dbReference type="EMBL" id="JYDQ01001231">
    <property type="protein sequence ID" value="KRY05572.1"/>
    <property type="molecule type" value="Genomic_DNA"/>
</dbReference>
<dbReference type="InterPro" id="IPR043502">
    <property type="entry name" value="DNA/RNA_pol_sf"/>
</dbReference>
<evidence type="ECO:0000256" key="4">
    <source>
        <dbReference type="ARBA" id="ARBA00022759"/>
    </source>
</evidence>
<dbReference type="CDD" id="cd09274">
    <property type="entry name" value="RNase_HI_RT_Ty3"/>
    <property type="match status" value="1"/>
</dbReference>
<dbReference type="PANTHER" id="PTHR37984">
    <property type="entry name" value="PROTEIN CBG26694"/>
    <property type="match status" value="1"/>
</dbReference>
<dbReference type="GO" id="GO:0003964">
    <property type="term" value="F:RNA-directed DNA polymerase activity"/>
    <property type="evidence" value="ECO:0007669"/>
    <property type="project" value="UniProtKB-KW"/>
</dbReference>
<keyword evidence="3" id="KW-0540">Nuclease</keyword>
<keyword evidence="2" id="KW-0548">Nucleotidyltransferase</keyword>
<dbReference type="STRING" id="990121.A0A0V0YZ59"/>
<keyword evidence="6" id="KW-0695">RNA-directed DNA polymerase</keyword>
<sequence length="149" mass="17278">LTKAERRYCATRREILGLVWALREFRPYLYGQRFLVRTDHSCLRWLTIFKEPEGQVARWLQCLAELDFEVEHRAGRLHGNADALSRTSCTLCGRLVEGSACAQLRTEDVAQSFKDQLLAAQQADPEIQLLRQWLVGASWPVECLTRDEW</sequence>
<evidence type="ECO:0000256" key="5">
    <source>
        <dbReference type="ARBA" id="ARBA00022801"/>
    </source>
</evidence>
<dbReference type="Pfam" id="PF17917">
    <property type="entry name" value="RT_RNaseH"/>
    <property type="match status" value="1"/>
</dbReference>
<gene>
    <name evidence="8" type="primary">pol</name>
    <name evidence="8" type="ORF">T12_14939</name>
</gene>
<keyword evidence="5" id="KW-0378">Hydrolase</keyword>
<dbReference type="GO" id="GO:0016787">
    <property type="term" value="F:hydrolase activity"/>
    <property type="evidence" value="ECO:0007669"/>
    <property type="project" value="UniProtKB-KW"/>
</dbReference>
<keyword evidence="4" id="KW-0255">Endonuclease</keyword>
<reference evidence="8 9" key="1">
    <citation type="submission" date="2015-01" db="EMBL/GenBank/DDBJ databases">
        <title>Evolution of Trichinella species and genotypes.</title>
        <authorList>
            <person name="Korhonen P.K."/>
            <person name="Edoardo P."/>
            <person name="Giuseppe L.R."/>
            <person name="Gasser R.B."/>
        </authorList>
    </citation>
    <scope>NUCLEOTIDE SEQUENCE [LARGE SCALE GENOMIC DNA]</scope>
    <source>
        <strain evidence="8">ISS2496</strain>
    </source>
</reference>
<evidence type="ECO:0000256" key="3">
    <source>
        <dbReference type="ARBA" id="ARBA00022722"/>
    </source>
</evidence>